<organism evidence="2 3">
    <name type="scientific">Durusdinium trenchii</name>
    <dbReference type="NCBI Taxonomy" id="1381693"/>
    <lineage>
        <taxon>Eukaryota</taxon>
        <taxon>Sar</taxon>
        <taxon>Alveolata</taxon>
        <taxon>Dinophyceae</taxon>
        <taxon>Suessiales</taxon>
        <taxon>Symbiodiniaceae</taxon>
        <taxon>Durusdinium</taxon>
    </lineage>
</organism>
<protein>
    <submittedName>
        <fullName evidence="2">Uncharacterized protein</fullName>
    </submittedName>
</protein>
<accession>A0ABP0NME2</accession>
<feature type="region of interest" description="Disordered" evidence="1">
    <location>
        <begin position="142"/>
        <end position="172"/>
    </location>
</feature>
<evidence type="ECO:0000256" key="1">
    <source>
        <dbReference type="SAM" id="MobiDB-lite"/>
    </source>
</evidence>
<reference evidence="2 3" key="1">
    <citation type="submission" date="2024-02" db="EMBL/GenBank/DDBJ databases">
        <authorList>
            <person name="Chen Y."/>
            <person name="Shah S."/>
            <person name="Dougan E. K."/>
            <person name="Thang M."/>
            <person name="Chan C."/>
        </authorList>
    </citation>
    <scope>NUCLEOTIDE SEQUENCE [LARGE SCALE GENOMIC DNA]</scope>
</reference>
<feature type="non-terminal residue" evidence="2">
    <location>
        <position position="172"/>
    </location>
</feature>
<keyword evidence="3" id="KW-1185">Reference proteome</keyword>
<proteinExistence type="predicted"/>
<dbReference type="Proteomes" id="UP001642484">
    <property type="component" value="Unassembled WGS sequence"/>
</dbReference>
<name>A0ABP0NME2_9DINO</name>
<dbReference type="EMBL" id="CAXAMN010021847">
    <property type="protein sequence ID" value="CAK9063992.1"/>
    <property type="molecule type" value="Genomic_DNA"/>
</dbReference>
<gene>
    <name evidence="2" type="ORF">CCMP2556_LOCUS31433</name>
</gene>
<feature type="compositionally biased region" description="Basic and acidic residues" evidence="1">
    <location>
        <begin position="160"/>
        <end position="172"/>
    </location>
</feature>
<evidence type="ECO:0000313" key="3">
    <source>
        <dbReference type="Proteomes" id="UP001642484"/>
    </source>
</evidence>
<comment type="caution">
    <text evidence="2">The sequence shown here is derived from an EMBL/GenBank/DDBJ whole genome shotgun (WGS) entry which is preliminary data.</text>
</comment>
<feature type="region of interest" description="Disordered" evidence="1">
    <location>
        <begin position="93"/>
        <end position="115"/>
    </location>
</feature>
<evidence type="ECO:0000313" key="2">
    <source>
        <dbReference type="EMBL" id="CAK9063992.1"/>
    </source>
</evidence>
<sequence>MVMAQQNPNLARSRYNAAFQSSIFEPPSEQLQSTFVPAGKRRDQTTAEIFGNYDEKDLRAMPKTFVPKEDNMSARQRKYHFLCSEVLPASNYPLPVPEAGEERRASGYPEVQDEDEDPRIDTALVRQMQLSSNMFGRAAEVKPEVVHDPSNRLMPNDFVWHSHPEKPLSPRM</sequence>